<dbReference type="Gene3D" id="2.40.70.10">
    <property type="entry name" value="Acid Proteases"/>
    <property type="match status" value="1"/>
</dbReference>
<dbReference type="PANTHER" id="PTHR12917:SF1">
    <property type="entry name" value="AT13091P"/>
    <property type="match status" value="1"/>
</dbReference>
<comment type="caution">
    <text evidence="6">The sequence shown here is derived from an EMBL/GenBank/DDBJ whole genome shotgun (WGS) entry which is preliminary data.</text>
</comment>
<keyword evidence="2 6" id="KW-0645">Protease</keyword>
<evidence type="ECO:0000313" key="6">
    <source>
        <dbReference type="EMBL" id="KAL0513941.1"/>
    </source>
</evidence>
<keyword evidence="4" id="KW-0378">Hydrolase</keyword>
<protein>
    <submittedName>
        <fullName evidence="6">Aspartyl protease/gag-polyprotein putative aspartyl protease</fullName>
    </submittedName>
</protein>
<accession>A0AAW3AYW8</accession>
<evidence type="ECO:0000313" key="7">
    <source>
        <dbReference type="Proteomes" id="UP001500131"/>
    </source>
</evidence>
<sequence>MSPCTYAPLRSLLRVWVGVWMYWLRCHRGRSCSLLLPPSDGHVTFRCPNVKLALMLMYAIPSHFAFFCFSARGVCVCGRAILFPPLTCSRVHVCLRATPSYAERRTLYTTHPTTRAEQRPLRLSSFPDTRGHTKQLNGHKMVQLTINNSRGITLCRVSLPASATVQQLWEQLIAANPKLGRVQTIRNEVRQVTHHLPLGSSFTQSGISSTELTLLQAGLVGQDAKAETLVVLMAPRSTTSSLAAAVNNARECITEMFDTATGSQPPPPPPPVMGRVVAQPPANVDPHMMDGHQVALQQRIYAQIQQQQIDENLANALEYTPEAFARVSMLYVPCTINKVPLKAFVDSGAQNSIMNKRTAEQCGLMRLVDVRMRGVAVGVGRQEICGRIHMATVNLAGMFIPFAFYVIEDQTMDLIIGLDQLRRHQMIIDLKSNYLIIDSAKVSFLPERDLPTMPYDDELASAPVKADHQAHGPRRQNPSLTTAKTITATTASAPAGVTLRAEAAPVAPALAEAPVLSEKERLARIQEFMTLSGITDHKQAVELLEAADWDTIVAAALLFDT</sequence>
<dbReference type="PANTHER" id="PTHR12917">
    <property type="entry name" value="ASPARTYL PROTEASE DDI-RELATED"/>
    <property type="match status" value="1"/>
</dbReference>
<dbReference type="SUPFAM" id="SSF50630">
    <property type="entry name" value="Acid proteases"/>
    <property type="match status" value="1"/>
</dbReference>
<proteinExistence type="inferred from homology"/>
<evidence type="ECO:0000256" key="3">
    <source>
        <dbReference type="ARBA" id="ARBA00022750"/>
    </source>
</evidence>
<dbReference type="InterPro" id="IPR019103">
    <property type="entry name" value="Peptidase_aspartic_DDI1-type"/>
</dbReference>
<name>A0AAW3AYW8_9TRYP</name>
<comment type="similarity">
    <text evidence="1">Belongs to the DDI1 family.</text>
</comment>
<evidence type="ECO:0000256" key="2">
    <source>
        <dbReference type="ARBA" id="ARBA00022670"/>
    </source>
</evidence>
<dbReference type="Pfam" id="PF09668">
    <property type="entry name" value="Asp_protease"/>
    <property type="match status" value="1"/>
</dbReference>
<dbReference type="Pfam" id="PF14555">
    <property type="entry name" value="UBA_4"/>
    <property type="match status" value="1"/>
</dbReference>
<evidence type="ECO:0000259" key="5">
    <source>
        <dbReference type="Pfam" id="PF09668"/>
    </source>
</evidence>
<keyword evidence="7" id="KW-1185">Reference proteome</keyword>
<feature type="domain" description="Aspartic peptidase DDI1-type" evidence="5">
    <location>
        <begin position="321"/>
        <end position="429"/>
    </location>
</feature>
<dbReference type="Proteomes" id="UP001500131">
    <property type="component" value="Unassembled WGS sequence"/>
</dbReference>
<dbReference type="InterPro" id="IPR021109">
    <property type="entry name" value="Peptidase_aspartic_dom_sf"/>
</dbReference>
<evidence type="ECO:0000256" key="4">
    <source>
        <dbReference type="ARBA" id="ARBA00022801"/>
    </source>
</evidence>
<evidence type="ECO:0000256" key="1">
    <source>
        <dbReference type="ARBA" id="ARBA00009136"/>
    </source>
</evidence>
<gene>
    <name evidence="6" type="ORF">Q4I31_000688</name>
</gene>
<reference evidence="6 7" key="1">
    <citation type="submission" date="2024-02" db="EMBL/GenBank/DDBJ databases">
        <title>FIRST GENOME SEQUENCES OF Leishmania (Viannia) shawi, Leishmania (Viannia) lindenbergi AND Leishmania (Viannia) utingensis.</title>
        <authorList>
            <person name="Resadore F."/>
            <person name="Custodio M.G.F."/>
            <person name="Boite M.C."/>
            <person name="Cupolillo E."/>
            <person name="Ferreira G.E.M."/>
        </authorList>
    </citation>
    <scope>NUCLEOTIDE SEQUENCE [LARGE SCALE GENOMIC DNA]</scope>
    <source>
        <strain evidence="6 7">MHOM/BR/1966/M15733</strain>
    </source>
</reference>
<dbReference type="GO" id="GO:0004190">
    <property type="term" value="F:aspartic-type endopeptidase activity"/>
    <property type="evidence" value="ECO:0007669"/>
    <property type="project" value="UniProtKB-KW"/>
</dbReference>
<dbReference type="GO" id="GO:0006508">
    <property type="term" value="P:proteolysis"/>
    <property type="evidence" value="ECO:0007669"/>
    <property type="project" value="UniProtKB-KW"/>
</dbReference>
<dbReference type="AlphaFoldDB" id="A0AAW3AYW8"/>
<organism evidence="6 7">
    <name type="scientific">Leishmania lindenbergi</name>
    <dbReference type="NCBI Taxonomy" id="651832"/>
    <lineage>
        <taxon>Eukaryota</taxon>
        <taxon>Discoba</taxon>
        <taxon>Euglenozoa</taxon>
        <taxon>Kinetoplastea</taxon>
        <taxon>Metakinetoplastina</taxon>
        <taxon>Trypanosomatida</taxon>
        <taxon>Trypanosomatidae</taxon>
        <taxon>Leishmaniinae</taxon>
        <taxon>Leishmania</taxon>
    </lineage>
</organism>
<keyword evidence="3" id="KW-0064">Aspartyl protease</keyword>
<dbReference type="CDD" id="cd05479">
    <property type="entry name" value="RP_DDI"/>
    <property type="match status" value="1"/>
</dbReference>
<dbReference type="EMBL" id="JBAMZK010000002">
    <property type="protein sequence ID" value="KAL0513941.1"/>
    <property type="molecule type" value="Genomic_DNA"/>
</dbReference>